<evidence type="ECO:0000313" key="3">
    <source>
        <dbReference type="Proteomes" id="UP001302126"/>
    </source>
</evidence>
<dbReference type="EMBL" id="MU864444">
    <property type="protein sequence ID" value="KAK4185615.1"/>
    <property type="molecule type" value="Genomic_DNA"/>
</dbReference>
<dbReference type="AlphaFoldDB" id="A0AAN6WQJ2"/>
<evidence type="ECO:0000259" key="1">
    <source>
        <dbReference type="Pfam" id="PF07985"/>
    </source>
</evidence>
<reference evidence="2" key="1">
    <citation type="journal article" date="2023" name="Mol. Phylogenet. Evol.">
        <title>Genome-scale phylogeny and comparative genomics of the fungal order Sordariales.</title>
        <authorList>
            <person name="Hensen N."/>
            <person name="Bonometti L."/>
            <person name="Westerberg I."/>
            <person name="Brannstrom I.O."/>
            <person name="Guillou S."/>
            <person name="Cros-Aarteil S."/>
            <person name="Calhoun S."/>
            <person name="Haridas S."/>
            <person name="Kuo A."/>
            <person name="Mondo S."/>
            <person name="Pangilinan J."/>
            <person name="Riley R."/>
            <person name="LaButti K."/>
            <person name="Andreopoulos B."/>
            <person name="Lipzen A."/>
            <person name="Chen C."/>
            <person name="Yan M."/>
            <person name="Daum C."/>
            <person name="Ng V."/>
            <person name="Clum A."/>
            <person name="Steindorff A."/>
            <person name="Ohm R.A."/>
            <person name="Martin F."/>
            <person name="Silar P."/>
            <person name="Natvig D.O."/>
            <person name="Lalanne C."/>
            <person name="Gautier V."/>
            <person name="Ament-Velasquez S.L."/>
            <person name="Kruys A."/>
            <person name="Hutchinson M.I."/>
            <person name="Powell A.J."/>
            <person name="Barry K."/>
            <person name="Miller A.N."/>
            <person name="Grigoriev I.V."/>
            <person name="Debuchy R."/>
            <person name="Gladieux P."/>
            <person name="Hiltunen Thoren M."/>
            <person name="Johannesson H."/>
        </authorList>
    </citation>
    <scope>NUCLEOTIDE SEQUENCE</scope>
    <source>
        <strain evidence="2">PSN309</strain>
    </source>
</reference>
<gene>
    <name evidence="2" type="ORF">QBC35DRAFT_465405</name>
</gene>
<dbReference type="PANTHER" id="PTHR42080:SF1">
    <property type="entry name" value="SRR1-LIKE DOMAIN-CONTAINING PROTEIN"/>
    <property type="match status" value="1"/>
</dbReference>
<evidence type="ECO:0000313" key="2">
    <source>
        <dbReference type="EMBL" id="KAK4185615.1"/>
    </source>
</evidence>
<reference evidence="2" key="2">
    <citation type="submission" date="2023-05" db="EMBL/GenBank/DDBJ databases">
        <authorList>
            <consortium name="Lawrence Berkeley National Laboratory"/>
            <person name="Steindorff A."/>
            <person name="Hensen N."/>
            <person name="Bonometti L."/>
            <person name="Westerberg I."/>
            <person name="Brannstrom I.O."/>
            <person name="Guillou S."/>
            <person name="Cros-Aarteil S."/>
            <person name="Calhoun S."/>
            <person name="Haridas S."/>
            <person name="Kuo A."/>
            <person name="Mondo S."/>
            <person name="Pangilinan J."/>
            <person name="Riley R."/>
            <person name="Labutti K."/>
            <person name="Andreopoulos B."/>
            <person name="Lipzen A."/>
            <person name="Chen C."/>
            <person name="Yanf M."/>
            <person name="Daum C."/>
            <person name="Ng V."/>
            <person name="Clum A."/>
            <person name="Ohm R."/>
            <person name="Martin F."/>
            <person name="Silar P."/>
            <person name="Natvig D."/>
            <person name="Lalanne C."/>
            <person name="Gautier V."/>
            <person name="Ament-Velasquez S.L."/>
            <person name="Kruys A."/>
            <person name="Hutchinson M.I."/>
            <person name="Powell A.J."/>
            <person name="Barry K."/>
            <person name="Miller A.N."/>
            <person name="Grigoriev I.V."/>
            <person name="Debuchy R."/>
            <person name="Gladieux P."/>
            <person name="Thoren M.H."/>
            <person name="Johannesson H."/>
        </authorList>
    </citation>
    <scope>NUCLEOTIDE SEQUENCE</scope>
    <source>
        <strain evidence="2">PSN309</strain>
    </source>
</reference>
<accession>A0AAN6WQJ2</accession>
<organism evidence="2 3">
    <name type="scientific">Podospora australis</name>
    <dbReference type="NCBI Taxonomy" id="1536484"/>
    <lineage>
        <taxon>Eukaryota</taxon>
        <taxon>Fungi</taxon>
        <taxon>Dikarya</taxon>
        <taxon>Ascomycota</taxon>
        <taxon>Pezizomycotina</taxon>
        <taxon>Sordariomycetes</taxon>
        <taxon>Sordariomycetidae</taxon>
        <taxon>Sordariales</taxon>
        <taxon>Podosporaceae</taxon>
        <taxon>Podospora</taxon>
    </lineage>
</organism>
<dbReference type="PANTHER" id="PTHR42080">
    <property type="entry name" value="SRR1 DOMAIN-CONTAINING PROTEIN"/>
    <property type="match status" value="1"/>
</dbReference>
<proteinExistence type="predicted"/>
<comment type="caution">
    <text evidence="2">The sequence shown here is derived from an EMBL/GenBank/DDBJ whole genome shotgun (WGS) entry which is preliminary data.</text>
</comment>
<dbReference type="Pfam" id="PF07985">
    <property type="entry name" value="SRR1"/>
    <property type="match status" value="1"/>
</dbReference>
<dbReference type="InterPro" id="IPR012942">
    <property type="entry name" value="SRR1-like"/>
</dbReference>
<sequence>MPTNITEINFNHRSFFQDRWNWYGQACYRPAPDLDLPILCKVDMNRTLSNGTNEITGSEGGDFDLFRPCCWPGTDEDPEDSRRSLYLLQDNCGGPACFTKSRERASNWTECLQAQLGRLLERNKTLGDQYQKEAADGWCETVWYEQVQKGLQNSAGNKGVNHADVDNSLPRITKIVALGLGPLNVVEIPAVDQQPNRVERLRQSLQRLATQHGLVIALRDFLQNQSKLKVECFVQEPRYTDTGKEILGEFGLRTVDHPHGFDLIDEETLVFTVAPDIAVKGIVAGGRPASHPFGPELTILEHETKNPNINTVTYWAQSTTTTTFSIDVNIIPGQKADPPKQPAMMIWDRTPKDTPYCWYTYPTTPAVEHLLSGYREVLFSSF</sequence>
<dbReference type="Proteomes" id="UP001302126">
    <property type="component" value="Unassembled WGS sequence"/>
</dbReference>
<feature type="domain" description="SRR1-like" evidence="1">
    <location>
        <begin position="166"/>
        <end position="273"/>
    </location>
</feature>
<protein>
    <recommendedName>
        <fullName evidence="1">SRR1-like domain-containing protein</fullName>
    </recommendedName>
</protein>
<name>A0AAN6WQJ2_9PEZI</name>
<keyword evidence="3" id="KW-1185">Reference proteome</keyword>